<sequence>MSRPRIACFHGGGSNSTIFSIQSAQLSELLSEFEFVFFDGPFERGPGPGVLPAFRNDGPFRSWFTTDPSGLEVSDGSGFGDGEEDGIERIYRLMDAKGPGGTWVGVMGFSQGTRPAGGVLLDVQRGERKTVPGRDIRFGVLCMGGGMPMESDGKSSTSALVTLPTLHVHGLKDMFLPLGQHQFTTYYDPSKAQLYEIDYHHAMPWVRAEVEHFGDLIRKMYRQTR</sequence>
<dbReference type="InterPro" id="IPR029058">
    <property type="entry name" value="AB_hydrolase_fold"/>
</dbReference>
<dbReference type="PANTHER" id="PTHR48070">
    <property type="entry name" value="ESTERASE OVCA2"/>
    <property type="match status" value="1"/>
</dbReference>
<dbReference type="InterPro" id="IPR050593">
    <property type="entry name" value="LovG"/>
</dbReference>
<dbReference type="InterPro" id="IPR005645">
    <property type="entry name" value="FSH-like_dom"/>
</dbReference>
<name>A0A2I2GFC7_9EURO</name>
<evidence type="ECO:0000313" key="4">
    <source>
        <dbReference type="Proteomes" id="UP000234275"/>
    </source>
</evidence>
<dbReference type="GO" id="GO:0016787">
    <property type="term" value="F:hydrolase activity"/>
    <property type="evidence" value="ECO:0007669"/>
    <property type="project" value="UniProtKB-KW"/>
</dbReference>
<dbReference type="RefSeq" id="XP_024706839.1">
    <property type="nucleotide sequence ID" value="XM_024851348.1"/>
</dbReference>
<keyword evidence="1" id="KW-0378">Hydrolase</keyword>
<dbReference type="GO" id="GO:0044550">
    <property type="term" value="P:secondary metabolite biosynthetic process"/>
    <property type="evidence" value="ECO:0007669"/>
    <property type="project" value="TreeGrafter"/>
</dbReference>
<evidence type="ECO:0000256" key="1">
    <source>
        <dbReference type="ARBA" id="ARBA00022801"/>
    </source>
</evidence>
<dbReference type="GO" id="GO:0005737">
    <property type="term" value="C:cytoplasm"/>
    <property type="evidence" value="ECO:0007669"/>
    <property type="project" value="TreeGrafter"/>
</dbReference>
<dbReference type="Pfam" id="PF03959">
    <property type="entry name" value="FSH1"/>
    <property type="match status" value="1"/>
</dbReference>
<dbReference type="EMBL" id="MSFO01000002">
    <property type="protein sequence ID" value="PLB51537.1"/>
    <property type="molecule type" value="Genomic_DNA"/>
</dbReference>
<feature type="domain" description="Serine hydrolase" evidence="2">
    <location>
        <begin position="3"/>
        <end position="208"/>
    </location>
</feature>
<proteinExistence type="predicted"/>
<accession>A0A2I2GFC7</accession>
<dbReference type="SUPFAM" id="SSF53474">
    <property type="entry name" value="alpha/beta-Hydrolases"/>
    <property type="match status" value="1"/>
</dbReference>
<dbReference type="OrthoDB" id="414698at2759"/>
<dbReference type="GO" id="GO:0005634">
    <property type="term" value="C:nucleus"/>
    <property type="evidence" value="ECO:0007669"/>
    <property type="project" value="TreeGrafter"/>
</dbReference>
<evidence type="ECO:0000259" key="2">
    <source>
        <dbReference type="Pfam" id="PF03959"/>
    </source>
</evidence>
<dbReference type="Gene3D" id="3.40.50.1820">
    <property type="entry name" value="alpha/beta hydrolase"/>
    <property type="match status" value="1"/>
</dbReference>
<dbReference type="PANTHER" id="PTHR48070:SF1">
    <property type="entry name" value="SERINE HYDROLASE FSH DOMAIN-CONTAINING PROTEIN"/>
    <property type="match status" value="1"/>
</dbReference>
<dbReference type="Proteomes" id="UP000234275">
    <property type="component" value="Unassembled WGS sequence"/>
</dbReference>
<comment type="caution">
    <text evidence="3">The sequence shown here is derived from an EMBL/GenBank/DDBJ whole genome shotgun (WGS) entry which is preliminary data.</text>
</comment>
<protein>
    <submittedName>
        <fullName evidence="3">Putative phospholipase/carboxylesterase</fullName>
    </submittedName>
</protein>
<keyword evidence="4" id="KW-1185">Reference proteome</keyword>
<gene>
    <name evidence="3" type="ORF">P170DRAFT_453224</name>
</gene>
<dbReference type="VEuPathDB" id="FungiDB:P170DRAFT_453224"/>
<evidence type="ECO:0000313" key="3">
    <source>
        <dbReference type="EMBL" id="PLB51537.1"/>
    </source>
</evidence>
<dbReference type="AlphaFoldDB" id="A0A2I2GFC7"/>
<organism evidence="3 4">
    <name type="scientific">Aspergillus steynii IBT 23096</name>
    <dbReference type="NCBI Taxonomy" id="1392250"/>
    <lineage>
        <taxon>Eukaryota</taxon>
        <taxon>Fungi</taxon>
        <taxon>Dikarya</taxon>
        <taxon>Ascomycota</taxon>
        <taxon>Pezizomycotina</taxon>
        <taxon>Eurotiomycetes</taxon>
        <taxon>Eurotiomycetidae</taxon>
        <taxon>Eurotiales</taxon>
        <taxon>Aspergillaceae</taxon>
        <taxon>Aspergillus</taxon>
        <taxon>Aspergillus subgen. Circumdati</taxon>
    </lineage>
</organism>
<reference evidence="3 4" key="1">
    <citation type="submission" date="2016-12" db="EMBL/GenBank/DDBJ databases">
        <title>The genomes of Aspergillus section Nigri reveals drivers in fungal speciation.</title>
        <authorList>
            <consortium name="DOE Joint Genome Institute"/>
            <person name="Vesth T.C."/>
            <person name="Nybo J."/>
            <person name="Theobald S."/>
            <person name="Brandl J."/>
            <person name="Frisvad J.C."/>
            <person name="Nielsen K.F."/>
            <person name="Lyhne E.K."/>
            <person name="Kogle M.E."/>
            <person name="Kuo A."/>
            <person name="Riley R."/>
            <person name="Clum A."/>
            <person name="Nolan M."/>
            <person name="Lipzen A."/>
            <person name="Salamov A."/>
            <person name="Henrissat B."/>
            <person name="Wiebenga A."/>
            <person name="De Vries R.P."/>
            <person name="Grigoriev I.V."/>
            <person name="Mortensen U.H."/>
            <person name="Andersen M.R."/>
            <person name="Baker S.E."/>
        </authorList>
    </citation>
    <scope>NUCLEOTIDE SEQUENCE [LARGE SCALE GENOMIC DNA]</scope>
    <source>
        <strain evidence="3 4">IBT 23096</strain>
    </source>
</reference>
<dbReference type="GeneID" id="36559047"/>